<protein>
    <submittedName>
        <fullName evidence="2">Uncharacterized protein</fullName>
    </submittedName>
</protein>
<reference evidence="2" key="1">
    <citation type="submission" date="2020-02" db="EMBL/GenBank/DDBJ databases">
        <title>Identification and distribution of gene clusters putatively required for synthesis of sphingolipid metabolism inhibitors in phylogenetically diverse species of the filamentous fungus Fusarium.</title>
        <authorList>
            <person name="Kim H.-S."/>
            <person name="Busman M."/>
            <person name="Brown D.W."/>
            <person name="Divon H."/>
            <person name="Uhlig S."/>
            <person name="Proctor R.H."/>
        </authorList>
    </citation>
    <scope>NUCLEOTIDE SEQUENCE [LARGE SCALE GENOMIC DNA]</scope>
    <source>
        <strain evidence="2">NRRL 39464</strain>
    </source>
</reference>
<feature type="compositionally biased region" description="Basic and acidic residues" evidence="1">
    <location>
        <begin position="73"/>
        <end position="107"/>
    </location>
</feature>
<sequence>MVSEVSTPEDNASSIHHQQITVIKDNKHAAKDILVEDCVFRLDIVKHYSRGNVDDYLLRGVSQQATVPDVLKRGALEKQVEEEKRERREREEVEQKAKEEEERESKSAGEVLMNGVFPIIML</sequence>
<proteinExistence type="predicted"/>
<accession>A0A8H5EQG1</accession>
<evidence type="ECO:0000313" key="3">
    <source>
        <dbReference type="Proteomes" id="UP000558688"/>
    </source>
</evidence>
<evidence type="ECO:0000256" key="1">
    <source>
        <dbReference type="SAM" id="MobiDB-lite"/>
    </source>
</evidence>
<dbReference type="EMBL" id="JAAFOW010000007">
    <property type="protein sequence ID" value="KAF5269058.1"/>
    <property type="molecule type" value="Genomic_DNA"/>
</dbReference>
<gene>
    <name evidence="2" type="ORF">FOXYS1_53</name>
</gene>
<evidence type="ECO:0000313" key="2">
    <source>
        <dbReference type="EMBL" id="KAF5269058.1"/>
    </source>
</evidence>
<organism evidence="2 3">
    <name type="scientific">Fusarium oxysporum</name>
    <name type="common">Fusarium vascular wilt</name>
    <dbReference type="NCBI Taxonomy" id="5507"/>
    <lineage>
        <taxon>Eukaryota</taxon>
        <taxon>Fungi</taxon>
        <taxon>Dikarya</taxon>
        <taxon>Ascomycota</taxon>
        <taxon>Pezizomycotina</taxon>
        <taxon>Sordariomycetes</taxon>
        <taxon>Hypocreomycetidae</taxon>
        <taxon>Hypocreales</taxon>
        <taxon>Nectriaceae</taxon>
        <taxon>Fusarium</taxon>
        <taxon>Fusarium oxysporum species complex</taxon>
    </lineage>
</organism>
<feature type="region of interest" description="Disordered" evidence="1">
    <location>
        <begin position="73"/>
        <end position="109"/>
    </location>
</feature>
<dbReference type="Proteomes" id="UP000558688">
    <property type="component" value="Unassembled WGS sequence"/>
</dbReference>
<comment type="caution">
    <text evidence="2">The sequence shown here is derived from an EMBL/GenBank/DDBJ whole genome shotgun (WGS) entry which is preliminary data.</text>
</comment>
<dbReference type="AlphaFoldDB" id="A0A8H5EQG1"/>
<name>A0A8H5EQG1_FUSOX</name>